<evidence type="ECO:0000256" key="1">
    <source>
        <dbReference type="ARBA" id="ARBA00004123"/>
    </source>
</evidence>
<feature type="compositionally biased region" description="Basic and acidic residues" evidence="7">
    <location>
        <begin position="743"/>
        <end position="752"/>
    </location>
</feature>
<comment type="similarity">
    <text evidence="2">Belongs to the SAP130 family.</text>
</comment>
<reference evidence="9" key="2">
    <citation type="submission" date="2025-08" db="UniProtKB">
        <authorList>
            <consortium name="Ensembl"/>
        </authorList>
    </citation>
    <scope>IDENTIFICATION</scope>
</reference>
<feature type="domain" description="Histone deacetylase complex subunit SAP130 C-terminal" evidence="8">
    <location>
        <begin position="638"/>
        <end position="905"/>
    </location>
</feature>
<evidence type="ECO:0000256" key="4">
    <source>
        <dbReference type="ARBA" id="ARBA00023015"/>
    </source>
</evidence>
<keyword evidence="5" id="KW-0804">Transcription</keyword>
<accession>A0A8D3CMX6</accession>
<evidence type="ECO:0000256" key="5">
    <source>
        <dbReference type="ARBA" id="ARBA00023163"/>
    </source>
</evidence>
<gene>
    <name evidence="9" type="primary">sap130a</name>
</gene>
<feature type="region of interest" description="Disordered" evidence="7">
    <location>
        <begin position="700"/>
        <end position="752"/>
    </location>
</feature>
<feature type="compositionally biased region" description="Basic and acidic residues" evidence="7">
    <location>
        <begin position="33"/>
        <end position="43"/>
    </location>
</feature>
<dbReference type="Proteomes" id="UP000694558">
    <property type="component" value="Chromosome 12"/>
</dbReference>
<dbReference type="InterPro" id="IPR024137">
    <property type="entry name" value="His_deAcase_cplx_SAP130"/>
</dbReference>
<feature type="region of interest" description="Disordered" evidence="7">
    <location>
        <begin position="1"/>
        <end position="55"/>
    </location>
</feature>
<dbReference type="GeneTree" id="ENSGT00440000037733"/>
<dbReference type="Pfam" id="PF16014">
    <property type="entry name" value="SAP130_C"/>
    <property type="match status" value="1"/>
</dbReference>
<evidence type="ECO:0000256" key="3">
    <source>
        <dbReference type="ARBA" id="ARBA00022491"/>
    </source>
</evidence>
<dbReference type="Ensembl" id="ENSSMAT00000072439.1">
    <property type="protein sequence ID" value="ENSSMAP00000048634.1"/>
    <property type="gene ID" value="ENSSMAG00000001505.2"/>
</dbReference>
<keyword evidence="4" id="KW-0805">Transcription regulation</keyword>
<organism evidence="9 10">
    <name type="scientific">Scophthalmus maximus</name>
    <name type="common">Turbot</name>
    <name type="synonym">Psetta maxima</name>
    <dbReference type="NCBI Taxonomy" id="52904"/>
    <lineage>
        <taxon>Eukaryota</taxon>
        <taxon>Metazoa</taxon>
        <taxon>Chordata</taxon>
        <taxon>Craniata</taxon>
        <taxon>Vertebrata</taxon>
        <taxon>Euteleostomi</taxon>
        <taxon>Actinopterygii</taxon>
        <taxon>Neopterygii</taxon>
        <taxon>Teleostei</taxon>
        <taxon>Neoteleostei</taxon>
        <taxon>Acanthomorphata</taxon>
        <taxon>Carangaria</taxon>
        <taxon>Pleuronectiformes</taxon>
        <taxon>Pleuronectoidei</taxon>
        <taxon>Scophthalmidae</taxon>
        <taxon>Scophthalmus</taxon>
    </lineage>
</organism>
<dbReference type="AlphaFoldDB" id="A0A8D3CMX6"/>
<evidence type="ECO:0000313" key="9">
    <source>
        <dbReference type="Ensembl" id="ENSSMAP00000048634.1"/>
    </source>
</evidence>
<evidence type="ECO:0000256" key="6">
    <source>
        <dbReference type="ARBA" id="ARBA00023242"/>
    </source>
</evidence>
<evidence type="ECO:0000256" key="7">
    <source>
        <dbReference type="SAM" id="MobiDB-lite"/>
    </source>
</evidence>
<comment type="subcellular location">
    <subcellularLocation>
        <location evidence="1">Nucleus</location>
    </subcellularLocation>
</comment>
<keyword evidence="6" id="KW-0539">Nucleus</keyword>
<keyword evidence="3" id="KW-0678">Repressor</keyword>
<evidence type="ECO:0000259" key="8">
    <source>
        <dbReference type="Pfam" id="PF16014"/>
    </source>
</evidence>
<name>A0A8D3CMX6_SCOMX</name>
<dbReference type="GO" id="GO:0000122">
    <property type="term" value="P:negative regulation of transcription by RNA polymerase II"/>
    <property type="evidence" value="ECO:0007669"/>
    <property type="project" value="TreeGrafter"/>
</dbReference>
<dbReference type="GO" id="GO:0070822">
    <property type="term" value="C:Sin3-type complex"/>
    <property type="evidence" value="ECO:0007669"/>
    <property type="project" value="TreeGrafter"/>
</dbReference>
<feature type="region of interest" description="Disordered" evidence="7">
    <location>
        <begin position="543"/>
        <end position="571"/>
    </location>
</feature>
<dbReference type="InterPro" id="IPR031963">
    <property type="entry name" value="SAP130_C"/>
</dbReference>
<evidence type="ECO:0000256" key="2">
    <source>
        <dbReference type="ARBA" id="ARBA00007859"/>
    </source>
</evidence>
<dbReference type="PANTHER" id="PTHR13497:SF3">
    <property type="entry name" value="HISTONE DEACETYLASE COMPLEX SUBUNIT SAP130"/>
    <property type="match status" value="1"/>
</dbReference>
<proteinExistence type="inferred from homology"/>
<reference evidence="9" key="1">
    <citation type="submission" date="2023-05" db="EMBL/GenBank/DDBJ databases">
        <title>High-quality long-read genome of Scophthalmus maximus.</title>
        <authorList>
            <person name="Lien S."/>
            <person name="Martinez P."/>
        </authorList>
    </citation>
    <scope>NUCLEOTIDE SEQUENCE [LARGE SCALE GENOMIC DNA]</scope>
</reference>
<evidence type="ECO:0000313" key="10">
    <source>
        <dbReference type="Proteomes" id="UP000694558"/>
    </source>
</evidence>
<sequence length="921" mass="97305">MSSQQFPRHGLPPSSGGAPQIPSTPFSLAADGDGGRDSEHGQQDHPPAGGGGTLAFRDDKQETMVVRPYPQMQTHGQPQAGPQATPAIFSLFQGHSSNLHHLMPANIQIIRGSAPALQIGTPAVPPQTFTSHLPRGAAAAAVMSSSKTVLRPATGASGGPGQPTVQHIIHQTIQSRPAVTTSTAVLPTVVATSATRTQSPVISPAITHSAEVAHGRPGLTLHPPPASVSIQRPQTSRDTATRITLPSHPAIGAQKPQPPHTMTQKPIFSTVTPVAAATVAPIVATTVPSTTTIGAVPHTQMNSNTIVTMTMASHSSHATAVTTSAIPVAKVVPQPITHSSSRVQPDYPGERTNLIPIPGHRSSPNPVTMEARSDNRPSVPVQFQYFLPAYSSSYPLTHTYTPISSSVSTIRQYPVTPQAPSSALPTQPGVGVATTVHLNHMQLMAVDRLGLPSAQISTQGIQPAPLAAQGIQQTPIGVQGLHASAPITAQGIQQSGGLSVTHALFPSGIVLADGFVASPISSTFGSTQPVATMVQAHAQGGVGGAPTLVSSPRPSILRKKPPVNPDTSDSLSFSVKPKAEVHMAVAPPVMAAVEALPSQVVEQQLLSSNAQHLAQAIPAMLATPGPGPPSQPSTVLSALSTAACAASSTCPDVKIKQEVESMDLTMCASLLPADPNANSSSAPALTGQASILNTPATGDLIPGASPRKKPRKQQHVISTEESEMMETNSTDEEKAPGRPITGRAERCESPPREYVDEEGVRYVPVRPRPPVTLLRHYRNPWKAAYHHFQRYSDIRVKEEKKGTLQEMANQRGVACRAQGWKIHLCAAQLRQLSSLEHDVYGRLSTLQEGLIPKKRAGADDDLHRINELIQGNMQRCKLVMDQVTEARDTMMKVLDHKEKVLKLLNKNGAVKKSKLKRKERA</sequence>
<feature type="region of interest" description="Disordered" evidence="7">
    <location>
        <begin position="336"/>
        <end position="375"/>
    </location>
</feature>
<protein>
    <submittedName>
        <fullName evidence="9">Sin3A-associated protein a</fullName>
    </submittedName>
</protein>
<dbReference type="PANTHER" id="PTHR13497">
    <property type="entry name" value="HISTONE DEACETYLASE COMPLEX SUBUNIT SAP130"/>
    <property type="match status" value="1"/>
</dbReference>